<organism evidence="4 6">
    <name type="scientific">Streptomyces alfalfae</name>
    <dbReference type="NCBI Taxonomy" id="1642299"/>
    <lineage>
        <taxon>Bacteria</taxon>
        <taxon>Bacillati</taxon>
        <taxon>Actinomycetota</taxon>
        <taxon>Actinomycetes</taxon>
        <taxon>Kitasatosporales</taxon>
        <taxon>Streptomycetaceae</taxon>
        <taxon>Streptomyces</taxon>
    </lineage>
</organism>
<dbReference type="AlphaFoldDB" id="A0A1P8TQR0"/>
<sequence>MTSQLVHRESSSVGSLLREWRNRRGVSQLELASRAGCSARHLSFVETGRARPSMDVLLRFAADLDLPLRDRNVLLVAAGFAPYFPESSMDGPAPGVVRRRLRRLVAAHEPHPVLVFDSGYRIVEANGTFGALVGGVSPELLRPPVNFLRLLLHPRGLAPLMPDQGAWREHLIGRLRRHMTRTGSAPLKALFEEVSGYPVPPAERHGDRGSGAADGVFDFPYELPLRLVRDGRTLSFISTVMTFNAFADVAVSELAVATLLPADAATSAGLRSLRTRPRGRSGAGGRPISGLSAADQDRWPGWSQEEALRRG</sequence>
<evidence type="ECO:0000313" key="6">
    <source>
        <dbReference type="Proteomes" id="UP000596130"/>
    </source>
</evidence>
<dbReference type="GO" id="GO:0003677">
    <property type="term" value="F:DNA binding"/>
    <property type="evidence" value="ECO:0007669"/>
    <property type="project" value="InterPro"/>
</dbReference>
<evidence type="ECO:0000313" key="5">
    <source>
        <dbReference type="Proteomes" id="UP000187191"/>
    </source>
</evidence>
<feature type="domain" description="HTH cro/C1-type" evidence="2">
    <location>
        <begin position="17"/>
        <end position="71"/>
    </location>
</feature>
<dbReference type="EMBL" id="CP065959">
    <property type="protein sequence ID" value="QQC87523.1"/>
    <property type="molecule type" value="Genomic_DNA"/>
</dbReference>
<reference evidence="3 5" key="1">
    <citation type="submission" date="2016-05" db="EMBL/GenBank/DDBJ databases">
        <authorList>
            <person name="Gu J."/>
        </authorList>
    </citation>
    <scope>NUCLEOTIDE SEQUENCE [LARGE SCALE GENOMIC DNA]</scope>
    <source>
        <strain evidence="3 5">ACCC40021</strain>
    </source>
</reference>
<protein>
    <submittedName>
        <fullName evidence="4">Helix-turn-helix transcriptional regulator</fullName>
    </submittedName>
</protein>
<dbReference type="Pfam" id="PF13560">
    <property type="entry name" value="HTH_31"/>
    <property type="match status" value="1"/>
</dbReference>
<dbReference type="KEGG" id="ssia:A7J05_33715"/>
<dbReference type="Proteomes" id="UP000596130">
    <property type="component" value="Chromosome"/>
</dbReference>
<dbReference type="Pfam" id="PF17765">
    <property type="entry name" value="MLTR_LBD"/>
    <property type="match status" value="1"/>
</dbReference>
<name>A0A1P8TQR0_9ACTN</name>
<dbReference type="Proteomes" id="UP000187191">
    <property type="component" value="Chromosome"/>
</dbReference>
<dbReference type="SUPFAM" id="SSF47413">
    <property type="entry name" value="lambda repressor-like DNA-binding domains"/>
    <property type="match status" value="1"/>
</dbReference>
<accession>A0A1P8TQR0</accession>
<dbReference type="OrthoDB" id="2959414at2"/>
<dbReference type="PANTHER" id="PTHR35010">
    <property type="entry name" value="BLL4672 PROTEIN-RELATED"/>
    <property type="match status" value="1"/>
</dbReference>
<dbReference type="EMBL" id="CP015588">
    <property type="protein sequence ID" value="APY89979.1"/>
    <property type="molecule type" value="Genomic_DNA"/>
</dbReference>
<gene>
    <name evidence="3" type="ORF">A7J05_33715</name>
    <name evidence="4" type="ORF">I8755_03210</name>
</gene>
<dbReference type="RefSeq" id="WP_076687719.1">
    <property type="nucleotide sequence ID" value="NZ_CP015588.1"/>
</dbReference>
<evidence type="ECO:0000313" key="4">
    <source>
        <dbReference type="EMBL" id="QQC87523.1"/>
    </source>
</evidence>
<dbReference type="InterPro" id="IPR041413">
    <property type="entry name" value="MLTR_LBD"/>
</dbReference>
<reference evidence="4 6" key="2">
    <citation type="submission" date="2020-12" db="EMBL/GenBank/DDBJ databases">
        <title>Identification and biosynthesis of polyene macrolides produced by Streptomyces alfalfae Men-myco-93-63.</title>
        <authorList>
            <person name="Liu D."/>
            <person name="Li Y."/>
            <person name="Liu L."/>
            <person name="Han X."/>
            <person name="Shen F."/>
        </authorList>
    </citation>
    <scope>NUCLEOTIDE SEQUENCE [LARGE SCALE GENOMIC DNA]</scope>
    <source>
        <strain evidence="4 6">Men-myco-93-63</strain>
    </source>
</reference>
<keyword evidence="5" id="KW-1185">Reference proteome</keyword>
<dbReference type="PROSITE" id="PS50943">
    <property type="entry name" value="HTH_CROC1"/>
    <property type="match status" value="1"/>
</dbReference>
<dbReference type="Gene3D" id="1.10.260.40">
    <property type="entry name" value="lambda repressor-like DNA-binding domains"/>
    <property type="match status" value="1"/>
</dbReference>
<evidence type="ECO:0000313" key="3">
    <source>
        <dbReference type="EMBL" id="APY89979.1"/>
    </source>
</evidence>
<feature type="region of interest" description="Disordered" evidence="1">
    <location>
        <begin position="271"/>
        <end position="311"/>
    </location>
</feature>
<proteinExistence type="predicted"/>
<dbReference type="CDD" id="cd00093">
    <property type="entry name" value="HTH_XRE"/>
    <property type="match status" value="1"/>
</dbReference>
<evidence type="ECO:0000256" key="1">
    <source>
        <dbReference type="SAM" id="MobiDB-lite"/>
    </source>
</evidence>
<dbReference type="InterPro" id="IPR001387">
    <property type="entry name" value="Cro/C1-type_HTH"/>
</dbReference>
<dbReference type="PANTHER" id="PTHR35010:SF4">
    <property type="entry name" value="BLL5781 PROTEIN"/>
    <property type="match status" value="1"/>
</dbReference>
<dbReference type="SMART" id="SM00530">
    <property type="entry name" value="HTH_XRE"/>
    <property type="match status" value="1"/>
</dbReference>
<dbReference type="Gene3D" id="3.30.450.180">
    <property type="match status" value="1"/>
</dbReference>
<dbReference type="InterPro" id="IPR010982">
    <property type="entry name" value="Lambda_DNA-bd_dom_sf"/>
</dbReference>
<evidence type="ECO:0000259" key="2">
    <source>
        <dbReference type="PROSITE" id="PS50943"/>
    </source>
</evidence>